<evidence type="ECO:0000313" key="3">
    <source>
        <dbReference type="Proteomes" id="UP000719766"/>
    </source>
</evidence>
<dbReference type="GeneID" id="64601619"/>
<comment type="caution">
    <text evidence="2">The sequence shown here is derived from an EMBL/GenBank/DDBJ whole genome shotgun (WGS) entry which is preliminary data.</text>
</comment>
<dbReference type="RefSeq" id="XP_041152682.1">
    <property type="nucleotide sequence ID" value="XM_041307855.1"/>
</dbReference>
<dbReference type="OrthoDB" id="2660833at2759"/>
<dbReference type="EMBL" id="JABBWE010000116">
    <property type="protein sequence ID" value="KAG1785197.1"/>
    <property type="molecule type" value="Genomic_DNA"/>
</dbReference>
<name>A0A9P7AA18_9AGAM</name>
<accession>A0A9P7AA18</accession>
<sequence length="357" mass="41264">MLSRLLAVEELVSLSYNVEPGEERVNILNEWKVQMLRDWFYVTHSEAIADGPEFMCADPVSTIKPQALQELSKPSQFFKTQYQEGTILPERWHEGHEPRPFFWSNKQWDWFCEGNDYWRTPIDLLRYVLVTEPAYLEVDQFLGDLRSLSRIIFQNPDLEGIEAAARHLWLRKMIWREFVEKLRVYLGLTEAQTVTSEKKDDQNPFNTLEFLLIFEGYMHREKTNSEGQRAEDSILWQSLNQISTQEHRPVWEWVWGIGGENSDTSKVEMHTTEHDNGDGNATGADRSYNNAAQSSNSTDSTCSPVHLHPPITNRVPYPNALAQHPLLRSHSRVNTREMLAAGATDSLSHPFCVIEVS</sequence>
<proteinExistence type="predicted"/>
<evidence type="ECO:0000256" key="1">
    <source>
        <dbReference type="SAM" id="MobiDB-lite"/>
    </source>
</evidence>
<keyword evidence="3" id="KW-1185">Reference proteome</keyword>
<feature type="compositionally biased region" description="Polar residues" evidence="1">
    <location>
        <begin position="287"/>
        <end position="303"/>
    </location>
</feature>
<dbReference type="Proteomes" id="UP000719766">
    <property type="component" value="Unassembled WGS sequence"/>
</dbReference>
<gene>
    <name evidence="2" type="ORF">HD556DRAFT_1450948</name>
</gene>
<evidence type="ECO:0000313" key="2">
    <source>
        <dbReference type="EMBL" id="KAG1785197.1"/>
    </source>
</evidence>
<organism evidence="2 3">
    <name type="scientific">Suillus plorans</name>
    <dbReference type="NCBI Taxonomy" id="116603"/>
    <lineage>
        <taxon>Eukaryota</taxon>
        <taxon>Fungi</taxon>
        <taxon>Dikarya</taxon>
        <taxon>Basidiomycota</taxon>
        <taxon>Agaricomycotina</taxon>
        <taxon>Agaricomycetes</taxon>
        <taxon>Agaricomycetidae</taxon>
        <taxon>Boletales</taxon>
        <taxon>Suillineae</taxon>
        <taxon>Suillaceae</taxon>
        <taxon>Suillus</taxon>
    </lineage>
</organism>
<feature type="region of interest" description="Disordered" evidence="1">
    <location>
        <begin position="269"/>
        <end position="317"/>
    </location>
</feature>
<dbReference type="AlphaFoldDB" id="A0A9P7AA18"/>
<protein>
    <submittedName>
        <fullName evidence="2">Uncharacterized protein</fullName>
    </submittedName>
</protein>
<reference evidence="2" key="1">
    <citation type="journal article" date="2020" name="New Phytol.">
        <title>Comparative genomics reveals dynamic genome evolution in host specialist ectomycorrhizal fungi.</title>
        <authorList>
            <person name="Lofgren L.A."/>
            <person name="Nguyen N.H."/>
            <person name="Vilgalys R."/>
            <person name="Ruytinx J."/>
            <person name="Liao H.L."/>
            <person name="Branco S."/>
            <person name="Kuo A."/>
            <person name="LaButti K."/>
            <person name="Lipzen A."/>
            <person name="Andreopoulos W."/>
            <person name="Pangilinan J."/>
            <person name="Riley R."/>
            <person name="Hundley H."/>
            <person name="Na H."/>
            <person name="Barry K."/>
            <person name="Grigoriev I.V."/>
            <person name="Stajich J.E."/>
            <person name="Kennedy P.G."/>
        </authorList>
    </citation>
    <scope>NUCLEOTIDE SEQUENCE</scope>
    <source>
        <strain evidence="2">S12</strain>
    </source>
</reference>